<dbReference type="Pfam" id="PF10531">
    <property type="entry name" value="SLBB"/>
    <property type="match status" value="1"/>
</dbReference>
<dbReference type="Gene3D" id="3.40.30.10">
    <property type="entry name" value="Glutaredoxin"/>
    <property type="match status" value="1"/>
</dbReference>
<dbReference type="Pfam" id="PF10589">
    <property type="entry name" value="NADH_4Fe-4S"/>
    <property type="match status" value="1"/>
</dbReference>
<keyword evidence="9" id="KW-1185">Reference proteome</keyword>
<evidence type="ECO:0000256" key="4">
    <source>
        <dbReference type="ARBA" id="ARBA00023004"/>
    </source>
</evidence>
<dbReference type="PROSITE" id="PS00645">
    <property type="entry name" value="COMPLEX1_51K_2"/>
    <property type="match status" value="1"/>
</dbReference>
<dbReference type="EMBL" id="JAQFWQ010000017">
    <property type="protein sequence ID" value="MDA2810636.1"/>
    <property type="molecule type" value="Genomic_DNA"/>
</dbReference>
<dbReference type="Gene3D" id="3.10.20.600">
    <property type="match status" value="1"/>
</dbReference>
<evidence type="ECO:0000256" key="3">
    <source>
        <dbReference type="ARBA" id="ARBA00022723"/>
    </source>
</evidence>
<dbReference type="RefSeq" id="WP_270684875.1">
    <property type="nucleotide sequence ID" value="NZ_JAQFWQ010000017.1"/>
</dbReference>
<feature type="domain" description="NADH-ubiquinone oxidoreductase 51kDa subunit iron-sulphur binding" evidence="7">
    <location>
        <begin position="564"/>
        <end position="609"/>
    </location>
</feature>
<dbReference type="InterPro" id="IPR037225">
    <property type="entry name" value="Nuo51_FMN-bd_sf"/>
</dbReference>
<dbReference type="Pfam" id="PF01512">
    <property type="entry name" value="Complex1_51K"/>
    <property type="match status" value="1"/>
</dbReference>
<comment type="caution">
    <text evidence="8">The sequence shown here is derived from an EMBL/GenBank/DDBJ whole genome shotgun (WGS) entry which is preliminary data.</text>
</comment>
<organism evidence="8 9">
    <name type="scientific">Nocardiopsis endophytica</name>
    <dbReference type="NCBI Taxonomy" id="3018445"/>
    <lineage>
        <taxon>Bacteria</taxon>
        <taxon>Bacillati</taxon>
        <taxon>Actinomycetota</taxon>
        <taxon>Actinomycetes</taxon>
        <taxon>Streptosporangiales</taxon>
        <taxon>Nocardiopsidaceae</taxon>
        <taxon>Nocardiopsis</taxon>
    </lineage>
</organism>
<dbReference type="Pfam" id="PF01257">
    <property type="entry name" value="2Fe-2S_thioredx"/>
    <property type="match status" value="1"/>
</dbReference>
<dbReference type="CDD" id="cd02980">
    <property type="entry name" value="TRX_Fd_family"/>
    <property type="match status" value="1"/>
</dbReference>
<dbReference type="InterPro" id="IPR001949">
    <property type="entry name" value="NADH-UbQ_OxRdtase_51kDa_CS"/>
</dbReference>
<dbReference type="InterPro" id="IPR041921">
    <property type="entry name" value="NuoE_N"/>
</dbReference>
<dbReference type="InterPro" id="IPR011538">
    <property type="entry name" value="Nuo51_FMN-bd"/>
</dbReference>
<dbReference type="SMART" id="SM00928">
    <property type="entry name" value="NADH_4Fe-4S"/>
    <property type="match status" value="1"/>
</dbReference>
<feature type="region of interest" description="Disordered" evidence="6">
    <location>
        <begin position="130"/>
        <end position="153"/>
    </location>
</feature>
<comment type="similarity">
    <text evidence="1">Belongs to the complex I 51 kDa subunit family.</text>
</comment>
<evidence type="ECO:0000313" key="9">
    <source>
        <dbReference type="Proteomes" id="UP001527866"/>
    </source>
</evidence>
<feature type="compositionally biased region" description="Basic and acidic residues" evidence="6">
    <location>
        <begin position="31"/>
        <end position="43"/>
    </location>
</feature>
<gene>
    <name evidence="8" type="ORF">O4J56_08320</name>
</gene>
<dbReference type="InterPro" id="IPR037207">
    <property type="entry name" value="Nuop51_4Fe4S-bd_sf"/>
</dbReference>
<dbReference type="PANTHER" id="PTHR43578:SF3">
    <property type="entry name" value="NADH-QUINONE OXIDOREDUCTASE SUBUNIT F"/>
    <property type="match status" value="1"/>
</dbReference>
<dbReference type="Gene3D" id="1.20.1440.230">
    <property type="entry name" value="NADH-ubiquinone oxidoreductase 51kDa subunit, iron-sulphur binding domain"/>
    <property type="match status" value="1"/>
</dbReference>
<evidence type="ECO:0000256" key="1">
    <source>
        <dbReference type="ARBA" id="ARBA00007523"/>
    </source>
</evidence>
<evidence type="ECO:0000256" key="5">
    <source>
        <dbReference type="ARBA" id="ARBA00023014"/>
    </source>
</evidence>
<dbReference type="PANTHER" id="PTHR43578">
    <property type="entry name" value="NADH-QUINONE OXIDOREDUCTASE SUBUNIT F"/>
    <property type="match status" value="1"/>
</dbReference>
<evidence type="ECO:0000259" key="7">
    <source>
        <dbReference type="SMART" id="SM00928"/>
    </source>
</evidence>
<dbReference type="Gene3D" id="1.10.10.1590">
    <property type="entry name" value="NADH-quinone oxidoreductase subunit E"/>
    <property type="match status" value="1"/>
</dbReference>
<reference evidence="8 9" key="1">
    <citation type="submission" date="2023-01" db="EMBL/GenBank/DDBJ databases">
        <title>Draft genome sequence of Nocardiopsis sp. RSe5-2 isolated from halophytes.</title>
        <authorList>
            <person name="Duangmal K."/>
            <person name="Chantavorakit T."/>
        </authorList>
    </citation>
    <scope>NUCLEOTIDE SEQUENCE [LARGE SCALE GENOMIC DNA]</scope>
    <source>
        <strain evidence="8 9">RSe5-2</strain>
    </source>
</reference>
<evidence type="ECO:0000256" key="6">
    <source>
        <dbReference type="SAM" id="MobiDB-lite"/>
    </source>
</evidence>
<feature type="region of interest" description="Disordered" evidence="6">
    <location>
        <begin position="23"/>
        <end position="45"/>
    </location>
</feature>
<keyword evidence="4" id="KW-0408">Iron</keyword>
<accession>A0ABT4U1R7</accession>
<dbReference type="SUPFAM" id="SSF140490">
    <property type="entry name" value="Nqo1C-terminal domain-like"/>
    <property type="match status" value="1"/>
</dbReference>
<dbReference type="SUPFAM" id="SSF142984">
    <property type="entry name" value="Nqo1 middle domain-like"/>
    <property type="match status" value="1"/>
</dbReference>
<keyword evidence="3" id="KW-0479">Metal-binding</keyword>
<proteinExistence type="inferred from homology"/>
<dbReference type="Gene3D" id="3.40.50.11540">
    <property type="entry name" value="NADH-ubiquinone oxidoreductase 51kDa subunit"/>
    <property type="match status" value="1"/>
</dbReference>
<dbReference type="Gene3D" id="6.10.250.1450">
    <property type="match status" value="1"/>
</dbReference>
<dbReference type="SUPFAM" id="SSF52833">
    <property type="entry name" value="Thioredoxin-like"/>
    <property type="match status" value="1"/>
</dbReference>
<sequence length="668" mass="69304">MDLQHLDTPPSDAERAAVDALLGPPGSAWEGGERTGDDLRRADGGQAARGRRDLLLPALHAVNDRIGWVSEGALGYICRRLTVPPAEAYGVASFYSMFAMHERPKRVLHVCTDIACAAKGSDRVCRTLRERLGPPGHGPGAAHGGDDAEGGASEVAWAESPCLGMCERAPAALAIEAGDPPGYAVSAPADPDALCTPPAARATDGHRPATARATTFSPDTLAPLPDEPPAEAAVPQAGDPGLLLLGRIGAVDPTDLDSYRAAGGYTALRRAISLGPSGVIREVTDSGLVGRGGAAFPTGRKWAGTAQRPEAPRYLVCNADESEPGTFKDRVLMEGDPFSVIEAMTVAGFAIGAARGYLYIRGEYPLALSRLENAIARARARGLLGKDILGSGFTFDIEIRRGAGAYICGEETAIFNSIEGLRGEPRSKPPFPVERGLFGRPTAVNNVETLVNVLPIVRMGGPAYARIGTGSSTGPKLFCVSGTVARPGVYEVPFGATLRDLIGLANTGAESPPEPRAVLLGGAAGGFLRGDELDVPLTFEGAREAGTTLGSGVVLVLDDTVDLPAVLVRIAAFFRDESCGQCVPCRVGTVRQEEALARLSGGTGDGSDIALLRDVGAAMRDASICGLGQTAWNAVESAIDRLGVFSDAPPRRSLPLTTAAPSTTKEAP</sequence>
<dbReference type="Proteomes" id="UP001527866">
    <property type="component" value="Unassembled WGS sequence"/>
</dbReference>
<evidence type="ECO:0000313" key="8">
    <source>
        <dbReference type="EMBL" id="MDA2810636.1"/>
    </source>
</evidence>
<keyword evidence="2" id="KW-0004">4Fe-4S</keyword>
<evidence type="ECO:0000256" key="2">
    <source>
        <dbReference type="ARBA" id="ARBA00022485"/>
    </source>
</evidence>
<dbReference type="SUPFAM" id="SSF142019">
    <property type="entry name" value="Nqo1 FMN-binding domain-like"/>
    <property type="match status" value="1"/>
</dbReference>
<protein>
    <submittedName>
        <fullName evidence="8">NAD(P)H-dependent oxidoreductase subunit E</fullName>
    </submittedName>
</protein>
<dbReference type="InterPro" id="IPR019554">
    <property type="entry name" value="Soluble_ligand-bd"/>
</dbReference>
<dbReference type="InterPro" id="IPR036249">
    <property type="entry name" value="Thioredoxin-like_sf"/>
</dbReference>
<keyword evidence="5" id="KW-0411">Iron-sulfur</keyword>
<name>A0ABT4U1R7_9ACTN</name>
<dbReference type="InterPro" id="IPR019575">
    <property type="entry name" value="Nuop51_4Fe4S-bd"/>
</dbReference>